<dbReference type="AlphaFoldDB" id="A0A238ZAY4"/>
<dbReference type="PROSITE" id="PS51257">
    <property type="entry name" value="PROKAR_LIPOPROTEIN"/>
    <property type="match status" value="1"/>
</dbReference>
<keyword evidence="2" id="KW-0378">Hydrolase</keyword>
<keyword evidence="3" id="KW-1185">Reference proteome</keyword>
<evidence type="ECO:0000313" key="3">
    <source>
        <dbReference type="Proteomes" id="UP000198280"/>
    </source>
</evidence>
<accession>A0A238ZAY4</accession>
<dbReference type="Pfam" id="PF00657">
    <property type="entry name" value="Lipase_GDSL"/>
    <property type="match status" value="1"/>
</dbReference>
<sequence>MRLSLSRGVSGALIALVTVLTTALAAGCSAKDGPGSTEAGAAGRADAAKRPAAVWDTTPASLAALGDSITRAFDACGILTDCPDLSWATGSRRSVESVATRLLDKPASKSWNLAASGAKMHDLPAQAKKAVERRPQQVTILMGANDACAKSTDRMTPVAEYRRDFSAALKTLDRELPKAQVFVASVPDLMRLWDVGRQNALGRQIWKLGLCPSMLSDAQSMSTAARERRLTVRERVMAYNDVLRQECARLQRCRYDGGTVFDYRFTQKELSPWDWFHPSTEGQAKLAGLVYAAAFGPGAVGR</sequence>
<dbReference type="GO" id="GO:0004620">
    <property type="term" value="F:phospholipase activity"/>
    <property type="evidence" value="ECO:0007669"/>
    <property type="project" value="InterPro"/>
</dbReference>
<dbReference type="InterPro" id="IPR036514">
    <property type="entry name" value="SGNH_hydro_sf"/>
</dbReference>
<dbReference type="PANTHER" id="PTHR21325">
    <property type="entry name" value="PHOSPHOLIPASE B, PLB1"/>
    <property type="match status" value="1"/>
</dbReference>
<keyword evidence="1" id="KW-0732">Signal</keyword>
<dbReference type="EMBL" id="FZOF01000001">
    <property type="protein sequence ID" value="SNR80219.1"/>
    <property type="molecule type" value="Genomic_DNA"/>
</dbReference>
<protein>
    <submittedName>
        <fullName evidence="2">GDSL-like Lipase/Acylhydrolase</fullName>
    </submittedName>
</protein>
<dbReference type="OrthoDB" id="5561551at2"/>
<proteinExistence type="predicted"/>
<dbReference type="RefSeq" id="WP_089221578.1">
    <property type="nucleotide sequence ID" value="NZ_FZOF01000001.1"/>
</dbReference>
<dbReference type="PANTHER" id="PTHR21325:SF31">
    <property type="entry name" value="GH22081P-RELATED"/>
    <property type="match status" value="1"/>
</dbReference>
<name>A0A238ZAY4_9ACTN</name>
<feature type="signal peptide" evidence="1">
    <location>
        <begin position="1"/>
        <end position="25"/>
    </location>
</feature>
<dbReference type="Gene3D" id="3.40.50.1110">
    <property type="entry name" value="SGNH hydrolase"/>
    <property type="match status" value="1"/>
</dbReference>
<dbReference type="InterPro" id="IPR038885">
    <property type="entry name" value="PLB1"/>
</dbReference>
<reference evidence="2 3" key="1">
    <citation type="submission" date="2017-06" db="EMBL/GenBank/DDBJ databases">
        <authorList>
            <person name="Kim H.J."/>
            <person name="Triplett B.A."/>
        </authorList>
    </citation>
    <scope>NUCLEOTIDE SEQUENCE [LARGE SCALE GENOMIC DNA]</scope>
    <source>
        <strain evidence="2 3">CGMCC 4.1858</strain>
    </source>
</reference>
<dbReference type="Proteomes" id="UP000198280">
    <property type="component" value="Unassembled WGS sequence"/>
</dbReference>
<evidence type="ECO:0000256" key="1">
    <source>
        <dbReference type="SAM" id="SignalP"/>
    </source>
</evidence>
<evidence type="ECO:0000313" key="2">
    <source>
        <dbReference type="EMBL" id="SNR80219.1"/>
    </source>
</evidence>
<organism evidence="2 3">
    <name type="scientific">Actinacidiphila glaucinigra</name>
    <dbReference type="NCBI Taxonomy" id="235986"/>
    <lineage>
        <taxon>Bacteria</taxon>
        <taxon>Bacillati</taxon>
        <taxon>Actinomycetota</taxon>
        <taxon>Actinomycetes</taxon>
        <taxon>Kitasatosporales</taxon>
        <taxon>Streptomycetaceae</taxon>
        <taxon>Actinacidiphila</taxon>
    </lineage>
</organism>
<dbReference type="InterPro" id="IPR001087">
    <property type="entry name" value="GDSL"/>
</dbReference>
<dbReference type="SUPFAM" id="SSF52266">
    <property type="entry name" value="SGNH hydrolase"/>
    <property type="match status" value="1"/>
</dbReference>
<feature type="chain" id="PRO_5012986318" evidence="1">
    <location>
        <begin position="26"/>
        <end position="302"/>
    </location>
</feature>
<gene>
    <name evidence="2" type="ORF">SAMN05216252_101116</name>
</gene>